<protein>
    <recommendedName>
        <fullName evidence="1">Mutator-like transposase domain-containing protein</fullName>
    </recommendedName>
</protein>
<sequence>MNVCNHSNYLHYVNVFLFSETSSKIVSTERRDVNVRAQIAGHLCGIIHAGLAKLLGVLNLPSPAQNETDSKSDKQLLEFVKSTSEKSMARAVQDAVAAANMTGLTVSGDGFWQTRDFQSAHGAAAISSCTMAPQVLDIETCSKTCNVHFLSKSLIQQSTMTLSSPIAVKKNFDKSFGTMEATAVLNIFKRPASKYGVYYTKYVGDGDSKTHHILSKNPPYTDKPIQKIEDLNHLRKRMKRGLNTIRREYGRKKLSNGKTIGGKNRLSAQTIRRLASDDICLNHLKVQT</sequence>
<accession>A0A818ZF45</accession>
<feature type="domain" description="Mutator-like transposase" evidence="1">
    <location>
        <begin position="28"/>
        <end position="274"/>
    </location>
</feature>
<proteinExistence type="predicted"/>
<reference evidence="2" key="1">
    <citation type="submission" date="2021-02" db="EMBL/GenBank/DDBJ databases">
        <authorList>
            <person name="Nowell W R."/>
        </authorList>
    </citation>
    <scope>NUCLEOTIDE SEQUENCE</scope>
</reference>
<evidence type="ECO:0000259" key="1">
    <source>
        <dbReference type="Pfam" id="PF20700"/>
    </source>
</evidence>
<dbReference type="EMBL" id="CAJOBG010000155">
    <property type="protein sequence ID" value="CAF3768173.1"/>
    <property type="molecule type" value="Genomic_DNA"/>
</dbReference>
<name>A0A818ZF45_9BILA</name>
<comment type="caution">
    <text evidence="2">The sequence shown here is derived from an EMBL/GenBank/DDBJ whole genome shotgun (WGS) entry which is preliminary data.</text>
</comment>
<dbReference type="InterPro" id="IPR049012">
    <property type="entry name" value="Mutator_transp_dom"/>
</dbReference>
<keyword evidence="3" id="KW-1185">Reference proteome</keyword>
<dbReference type="Proteomes" id="UP000663866">
    <property type="component" value="Unassembled WGS sequence"/>
</dbReference>
<evidence type="ECO:0000313" key="2">
    <source>
        <dbReference type="EMBL" id="CAF3768173.1"/>
    </source>
</evidence>
<evidence type="ECO:0000313" key="3">
    <source>
        <dbReference type="Proteomes" id="UP000663866"/>
    </source>
</evidence>
<dbReference type="AlphaFoldDB" id="A0A818ZF45"/>
<gene>
    <name evidence="2" type="ORF">OVN521_LOCUS2080</name>
</gene>
<dbReference type="Pfam" id="PF20700">
    <property type="entry name" value="Mutator"/>
    <property type="match status" value="1"/>
</dbReference>
<organism evidence="2 3">
    <name type="scientific">Rotaria magnacalcarata</name>
    <dbReference type="NCBI Taxonomy" id="392030"/>
    <lineage>
        <taxon>Eukaryota</taxon>
        <taxon>Metazoa</taxon>
        <taxon>Spiralia</taxon>
        <taxon>Gnathifera</taxon>
        <taxon>Rotifera</taxon>
        <taxon>Eurotatoria</taxon>
        <taxon>Bdelloidea</taxon>
        <taxon>Philodinida</taxon>
        <taxon>Philodinidae</taxon>
        <taxon>Rotaria</taxon>
    </lineage>
</organism>